<dbReference type="EMBL" id="JACLAX010000007">
    <property type="protein sequence ID" value="MBC2669169.1"/>
    <property type="molecule type" value="Genomic_DNA"/>
</dbReference>
<keyword evidence="2" id="KW-1185">Reference proteome</keyword>
<dbReference type="Proteomes" id="UP000551327">
    <property type="component" value="Unassembled WGS sequence"/>
</dbReference>
<accession>A0A7X1FY57</accession>
<evidence type="ECO:0000313" key="1">
    <source>
        <dbReference type="EMBL" id="MBC2669169.1"/>
    </source>
</evidence>
<dbReference type="AlphaFoldDB" id="A0A7X1FY57"/>
<organism evidence="1 2">
    <name type="scientific">Novosphingobium piscinae</name>
    <dbReference type="NCBI Taxonomy" id="1507448"/>
    <lineage>
        <taxon>Bacteria</taxon>
        <taxon>Pseudomonadati</taxon>
        <taxon>Pseudomonadota</taxon>
        <taxon>Alphaproteobacteria</taxon>
        <taxon>Sphingomonadales</taxon>
        <taxon>Sphingomonadaceae</taxon>
        <taxon>Novosphingobium</taxon>
    </lineage>
</organism>
<name>A0A7X1FY57_9SPHN</name>
<gene>
    <name evidence="1" type="ORF">H7F53_08435</name>
</gene>
<reference evidence="1 2" key="1">
    <citation type="submission" date="2020-08" db="EMBL/GenBank/DDBJ databases">
        <title>The genome sequence of type strain Novosphingobium piscinae KCTC 42194.</title>
        <authorList>
            <person name="Liu Y."/>
        </authorList>
    </citation>
    <scope>NUCLEOTIDE SEQUENCE [LARGE SCALE GENOMIC DNA]</scope>
    <source>
        <strain evidence="1 2">KCTC 42194</strain>
    </source>
</reference>
<dbReference type="RefSeq" id="WP_185679064.1">
    <property type="nucleotide sequence ID" value="NZ_JACLAX010000007.1"/>
</dbReference>
<sequence>MDTSRRDTLRDLRHRLEGSPAQSRRLDFIFPTLRTARQRRGEAPRGVDAGAWATTAYNDELEDRYGTITSALHPEVVLEAVFERGELRVLADGATIINGIFVGPVEGPFIAAQWNARLDSFNPPTNNPGRALVNLLRKLIVTENQALRDQVIALELQQRTMKVTIAQREAALNNQLYGLYGLTDAERRMIEQG</sequence>
<proteinExistence type="predicted"/>
<protein>
    <submittedName>
        <fullName evidence="1">Uncharacterized protein</fullName>
    </submittedName>
</protein>
<comment type="caution">
    <text evidence="1">The sequence shown here is derived from an EMBL/GenBank/DDBJ whole genome shotgun (WGS) entry which is preliminary data.</text>
</comment>
<evidence type="ECO:0000313" key="2">
    <source>
        <dbReference type="Proteomes" id="UP000551327"/>
    </source>
</evidence>